<keyword evidence="2" id="KW-1185">Reference proteome</keyword>
<evidence type="ECO:0000313" key="2">
    <source>
        <dbReference type="Proteomes" id="UP001143747"/>
    </source>
</evidence>
<name>A0A9Q4KRB5_9EURY</name>
<reference evidence="1" key="1">
    <citation type="submission" date="2022-01" db="EMBL/GenBank/DDBJ databases">
        <title>Draft genome of Methanogenium marinum DSM 15558.</title>
        <authorList>
            <person name="Chen S.-C."/>
            <person name="You Y.-T."/>
        </authorList>
    </citation>
    <scope>NUCLEOTIDE SEQUENCE</scope>
    <source>
        <strain evidence="1">DSM 15558</strain>
    </source>
</reference>
<gene>
    <name evidence="1" type="ORF">L0665_01220</name>
</gene>
<dbReference type="EMBL" id="JAKELO010000002">
    <property type="protein sequence ID" value="MDE4907247.1"/>
    <property type="molecule type" value="Genomic_DNA"/>
</dbReference>
<evidence type="ECO:0000313" key="1">
    <source>
        <dbReference type="EMBL" id="MDE4907247.1"/>
    </source>
</evidence>
<proteinExistence type="predicted"/>
<comment type="caution">
    <text evidence="1">The sequence shown here is derived from an EMBL/GenBank/DDBJ whole genome shotgun (WGS) entry which is preliminary data.</text>
</comment>
<accession>A0A9Q4KRB5</accession>
<dbReference type="Proteomes" id="UP001143747">
    <property type="component" value="Unassembled WGS sequence"/>
</dbReference>
<dbReference type="AlphaFoldDB" id="A0A9Q4KRB5"/>
<protein>
    <submittedName>
        <fullName evidence="1">Uncharacterized protein</fullName>
    </submittedName>
</protein>
<organism evidence="1 2">
    <name type="scientific">Methanogenium marinum</name>
    <dbReference type="NCBI Taxonomy" id="348610"/>
    <lineage>
        <taxon>Archaea</taxon>
        <taxon>Methanobacteriati</taxon>
        <taxon>Methanobacteriota</taxon>
        <taxon>Stenosarchaea group</taxon>
        <taxon>Methanomicrobia</taxon>
        <taxon>Methanomicrobiales</taxon>
        <taxon>Methanomicrobiaceae</taxon>
        <taxon>Methanogenium</taxon>
    </lineage>
</organism>
<dbReference type="RefSeq" id="WP_274923907.1">
    <property type="nucleotide sequence ID" value="NZ_JAKELO010000002.1"/>
</dbReference>
<sequence>MEQKLYDRYNDFYPERVIANGLQEVESLMQSIVNHSYSVPRTYEKFYQTQEVLDAEYY</sequence>